<evidence type="ECO:0000313" key="6">
    <source>
        <dbReference type="EMBL" id="MTH67878.1"/>
    </source>
</evidence>
<dbReference type="InterPro" id="IPR008995">
    <property type="entry name" value="Mo/tungstate-bd_C_term_dom"/>
</dbReference>
<dbReference type="InterPro" id="IPR050093">
    <property type="entry name" value="ABC_SmlMolc_Importer"/>
</dbReference>
<dbReference type="FunFam" id="3.40.50.300:FF:000133">
    <property type="entry name" value="Spermidine/putrescine import ATP-binding protein PotA"/>
    <property type="match status" value="1"/>
</dbReference>
<dbReference type="SUPFAM" id="SSF52540">
    <property type="entry name" value="P-loop containing nucleoside triphosphate hydrolases"/>
    <property type="match status" value="1"/>
</dbReference>
<comment type="caution">
    <text evidence="6">The sequence shown here is derived from an EMBL/GenBank/DDBJ whole genome shotgun (WGS) entry which is preliminary data.</text>
</comment>
<dbReference type="PROSITE" id="PS50893">
    <property type="entry name" value="ABC_TRANSPORTER_2"/>
    <property type="match status" value="1"/>
</dbReference>
<dbReference type="PANTHER" id="PTHR42781:SF4">
    <property type="entry name" value="SPERMIDINE_PUTRESCINE IMPORT ATP-BINDING PROTEIN POTA"/>
    <property type="match status" value="1"/>
</dbReference>
<keyword evidence="7" id="KW-1185">Reference proteome</keyword>
<dbReference type="GO" id="GO:0022857">
    <property type="term" value="F:transmembrane transporter activity"/>
    <property type="evidence" value="ECO:0007669"/>
    <property type="project" value="InterPro"/>
</dbReference>
<keyword evidence="3 6" id="KW-0067">ATP-binding</keyword>
<dbReference type="GO" id="GO:0005524">
    <property type="term" value="F:ATP binding"/>
    <property type="evidence" value="ECO:0007669"/>
    <property type="project" value="UniProtKB-KW"/>
</dbReference>
<proteinExistence type="predicted"/>
<feature type="region of interest" description="Disordered" evidence="4">
    <location>
        <begin position="341"/>
        <end position="410"/>
    </location>
</feature>
<dbReference type="Proteomes" id="UP000433071">
    <property type="component" value="Unassembled WGS sequence"/>
</dbReference>
<dbReference type="OrthoDB" id="9802264at2"/>
<dbReference type="InterPro" id="IPR017871">
    <property type="entry name" value="ABC_transporter-like_CS"/>
</dbReference>
<reference evidence="6 7" key="1">
    <citation type="submission" date="2019-11" db="EMBL/GenBank/DDBJ databases">
        <title>Agromyces kandeliae sp. nov., isolated from mangrove soil.</title>
        <authorList>
            <person name="Wang R."/>
        </authorList>
    </citation>
    <scope>NUCLEOTIDE SEQUENCE [LARGE SCALE GENOMIC DNA]</scope>
    <source>
        <strain evidence="6 7">JCM 11433</strain>
    </source>
</reference>
<gene>
    <name evidence="6" type="ORF">GJ743_05765</name>
</gene>
<dbReference type="InterPro" id="IPR003439">
    <property type="entry name" value="ABC_transporter-like_ATP-bd"/>
</dbReference>
<keyword evidence="1" id="KW-0813">Transport</keyword>
<name>A0A6I3M536_9MICO</name>
<evidence type="ECO:0000313" key="7">
    <source>
        <dbReference type="Proteomes" id="UP000433071"/>
    </source>
</evidence>
<evidence type="ECO:0000259" key="5">
    <source>
        <dbReference type="PROSITE" id="PS50893"/>
    </source>
</evidence>
<dbReference type="Pfam" id="PF00005">
    <property type="entry name" value="ABC_tran"/>
    <property type="match status" value="1"/>
</dbReference>
<dbReference type="RefSeq" id="WP_155050968.1">
    <property type="nucleotide sequence ID" value="NZ_BAAAIB010000001.1"/>
</dbReference>
<feature type="compositionally biased region" description="Low complexity" evidence="4">
    <location>
        <begin position="356"/>
        <end position="397"/>
    </location>
</feature>
<dbReference type="InterPro" id="IPR027417">
    <property type="entry name" value="P-loop_NTPase"/>
</dbReference>
<dbReference type="SMART" id="SM00382">
    <property type="entry name" value="AAA"/>
    <property type="match status" value="1"/>
</dbReference>
<organism evidence="6 7">
    <name type="scientific">Agromyces bracchium</name>
    <dbReference type="NCBI Taxonomy" id="88376"/>
    <lineage>
        <taxon>Bacteria</taxon>
        <taxon>Bacillati</taxon>
        <taxon>Actinomycetota</taxon>
        <taxon>Actinomycetes</taxon>
        <taxon>Micrococcales</taxon>
        <taxon>Microbacteriaceae</taxon>
        <taxon>Agromyces</taxon>
    </lineage>
</organism>
<feature type="domain" description="ABC transporter" evidence="5">
    <location>
        <begin position="7"/>
        <end position="237"/>
    </location>
</feature>
<evidence type="ECO:0000256" key="1">
    <source>
        <dbReference type="ARBA" id="ARBA00022448"/>
    </source>
</evidence>
<dbReference type="GO" id="GO:0016887">
    <property type="term" value="F:ATP hydrolysis activity"/>
    <property type="evidence" value="ECO:0007669"/>
    <property type="project" value="InterPro"/>
</dbReference>
<dbReference type="Gene3D" id="3.40.50.300">
    <property type="entry name" value="P-loop containing nucleotide triphosphate hydrolases"/>
    <property type="match status" value="1"/>
</dbReference>
<dbReference type="Pfam" id="PF08402">
    <property type="entry name" value="TOBE_2"/>
    <property type="match status" value="1"/>
</dbReference>
<dbReference type="GO" id="GO:0043190">
    <property type="term" value="C:ATP-binding cassette (ABC) transporter complex"/>
    <property type="evidence" value="ECO:0007669"/>
    <property type="project" value="InterPro"/>
</dbReference>
<evidence type="ECO:0000256" key="4">
    <source>
        <dbReference type="SAM" id="MobiDB-lite"/>
    </source>
</evidence>
<dbReference type="SUPFAM" id="SSF50331">
    <property type="entry name" value="MOP-like"/>
    <property type="match status" value="1"/>
</dbReference>
<dbReference type="EMBL" id="WMLB01000017">
    <property type="protein sequence ID" value="MTH67878.1"/>
    <property type="molecule type" value="Genomic_DNA"/>
</dbReference>
<dbReference type="AlphaFoldDB" id="A0A6I3M536"/>
<dbReference type="PROSITE" id="PS00211">
    <property type="entry name" value="ABC_TRANSPORTER_1"/>
    <property type="match status" value="1"/>
</dbReference>
<keyword evidence="2" id="KW-0547">Nucleotide-binding</keyword>
<protein>
    <submittedName>
        <fullName evidence="6">ATP-binding cassette domain-containing protein</fullName>
    </submittedName>
</protein>
<accession>A0A6I3M536</accession>
<dbReference type="InterPro" id="IPR003593">
    <property type="entry name" value="AAA+_ATPase"/>
</dbReference>
<dbReference type="PANTHER" id="PTHR42781">
    <property type="entry name" value="SPERMIDINE/PUTRESCINE IMPORT ATP-BINDING PROTEIN POTA"/>
    <property type="match status" value="1"/>
</dbReference>
<dbReference type="InterPro" id="IPR013611">
    <property type="entry name" value="Transp-assoc_OB_typ2"/>
</dbReference>
<evidence type="ECO:0000256" key="3">
    <source>
        <dbReference type="ARBA" id="ARBA00022840"/>
    </source>
</evidence>
<dbReference type="Gene3D" id="2.40.50.100">
    <property type="match status" value="1"/>
</dbReference>
<evidence type="ECO:0000256" key="2">
    <source>
        <dbReference type="ARBA" id="ARBA00022741"/>
    </source>
</evidence>
<sequence length="410" mass="42518">MTAEPLLRVDGVRAVYGDTVALHDISLDIAHNEFFALLGPSGCGKTTLLRSIAGFETPAAGRITVDGLDLLPLPAHKRPVNMMFQSYALFPHLSVEKNIAYGLEAEGVGRAEIRTRVGEVMEVVRLGHLAKRRPSQLSGGQRQRVALARAIIKRPKLLLLDEPLSALDRQVRASMQLELKRLQHEVGLTFVVVTHDQEEAMSMADRIAVLNEGRLEQLASPQELYAEPASRFVAAFIGTANLLDGEATVDGVTVPGIGPVPASHALAAGSPATAVVRPEDVTVGTEVSGGLRGTVVDTYFLGGASTISVEVPGLPAPLLASVHGATRLARGAEVGVTFGRATAVPRDPSQPPSYGTTIPTTAIPVTDAATAADTDEAAGAAGTAATGDASPAATGAPEASAPPRAQDVSA</sequence>